<dbReference type="SUPFAM" id="SSF53850">
    <property type="entry name" value="Periplasmic binding protein-like II"/>
    <property type="match status" value="1"/>
</dbReference>
<dbReference type="InterPro" id="IPR037402">
    <property type="entry name" value="YidZ_PBP2"/>
</dbReference>
<gene>
    <name evidence="6" type="ORF">SAMN05660443_2088</name>
</gene>
<dbReference type="Pfam" id="PF03466">
    <property type="entry name" value="LysR_substrate"/>
    <property type="match status" value="1"/>
</dbReference>
<evidence type="ECO:0000313" key="7">
    <source>
        <dbReference type="Proteomes" id="UP000199058"/>
    </source>
</evidence>
<dbReference type="PANTHER" id="PTHR30118:SF15">
    <property type="entry name" value="TRANSCRIPTIONAL REGULATORY PROTEIN"/>
    <property type="match status" value="1"/>
</dbReference>
<dbReference type="CDD" id="cd08417">
    <property type="entry name" value="PBP2_Nitroaromatics_like"/>
    <property type="match status" value="1"/>
</dbReference>
<dbReference type="Proteomes" id="UP000199058">
    <property type="component" value="Unassembled WGS sequence"/>
</dbReference>
<dbReference type="PANTHER" id="PTHR30118">
    <property type="entry name" value="HTH-TYPE TRANSCRIPTIONAL REGULATOR LEUO-RELATED"/>
    <property type="match status" value="1"/>
</dbReference>
<dbReference type="STRING" id="1122252.SAMN05660443_2088"/>
<comment type="similarity">
    <text evidence="1">Belongs to the LysR transcriptional regulatory family.</text>
</comment>
<feature type="domain" description="HTH lysR-type" evidence="5">
    <location>
        <begin position="9"/>
        <end position="66"/>
    </location>
</feature>
<dbReference type="OrthoDB" id="8839911at2"/>
<dbReference type="PROSITE" id="PS50931">
    <property type="entry name" value="HTH_LYSR"/>
    <property type="match status" value="1"/>
</dbReference>
<name>A0A1I1I6N3_9GAMM</name>
<dbReference type="InterPro" id="IPR036390">
    <property type="entry name" value="WH_DNA-bd_sf"/>
</dbReference>
<organism evidence="6 7">
    <name type="scientific">Marinospirillum celere</name>
    <dbReference type="NCBI Taxonomy" id="1122252"/>
    <lineage>
        <taxon>Bacteria</taxon>
        <taxon>Pseudomonadati</taxon>
        <taxon>Pseudomonadota</taxon>
        <taxon>Gammaproteobacteria</taxon>
        <taxon>Oceanospirillales</taxon>
        <taxon>Oceanospirillaceae</taxon>
        <taxon>Marinospirillum</taxon>
    </lineage>
</organism>
<evidence type="ECO:0000256" key="2">
    <source>
        <dbReference type="ARBA" id="ARBA00023015"/>
    </source>
</evidence>
<dbReference type="GO" id="GO:0003700">
    <property type="term" value="F:DNA-binding transcription factor activity"/>
    <property type="evidence" value="ECO:0007669"/>
    <property type="project" value="InterPro"/>
</dbReference>
<dbReference type="InterPro" id="IPR005119">
    <property type="entry name" value="LysR_subst-bd"/>
</dbReference>
<dbReference type="InterPro" id="IPR000847">
    <property type="entry name" value="LysR_HTH_N"/>
</dbReference>
<reference evidence="6 7" key="1">
    <citation type="submission" date="2016-10" db="EMBL/GenBank/DDBJ databases">
        <authorList>
            <person name="de Groot N.N."/>
        </authorList>
    </citation>
    <scope>NUCLEOTIDE SEQUENCE [LARGE SCALE GENOMIC DNA]</scope>
    <source>
        <strain evidence="6 7">DSM 18438</strain>
    </source>
</reference>
<dbReference type="Gene3D" id="1.10.10.10">
    <property type="entry name" value="Winged helix-like DNA-binding domain superfamily/Winged helix DNA-binding domain"/>
    <property type="match status" value="1"/>
</dbReference>
<keyword evidence="3 6" id="KW-0238">DNA-binding</keyword>
<dbReference type="GO" id="GO:0003677">
    <property type="term" value="F:DNA binding"/>
    <property type="evidence" value="ECO:0007669"/>
    <property type="project" value="UniProtKB-KW"/>
</dbReference>
<dbReference type="PRINTS" id="PR00039">
    <property type="entry name" value="HTHLYSR"/>
</dbReference>
<evidence type="ECO:0000256" key="4">
    <source>
        <dbReference type="ARBA" id="ARBA00023163"/>
    </source>
</evidence>
<evidence type="ECO:0000256" key="3">
    <source>
        <dbReference type="ARBA" id="ARBA00023125"/>
    </source>
</evidence>
<evidence type="ECO:0000313" key="6">
    <source>
        <dbReference type="EMBL" id="SFC28870.1"/>
    </source>
</evidence>
<keyword evidence="7" id="KW-1185">Reference proteome</keyword>
<keyword evidence="4" id="KW-0804">Transcription</keyword>
<keyword evidence="2" id="KW-0805">Transcription regulation</keyword>
<dbReference type="Pfam" id="PF00126">
    <property type="entry name" value="HTH_1"/>
    <property type="match status" value="1"/>
</dbReference>
<evidence type="ECO:0000256" key="1">
    <source>
        <dbReference type="ARBA" id="ARBA00009437"/>
    </source>
</evidence>
<dbReference type="Gene3D" id="3.40.190.10">
    <property type="entry name" value="Periplasmic binding protein-like II"/>
    <property type="match status" value="2"/>
</dbReference>
<accession>A0A1I1I6N3</accession>
<dbReference type="SUPFAM" id="SSF46785">
    <property type="entry name" value="Winged helix' DNA-binding domain"/>
    <property type="match status" value="1"/>
</dbReference>
<proteinExistence type="inferred from homology"/>
<dbReference type="InterPro" id="IPR036388">
    <property type="entry name" value="WH-like_DNA-bd_sf"/>
</dbReference>
<evidence type="ECO:0000259" key="5">
    <source>
        <dbReference type="PROSITE" id="PS50931"/>
    </source>
</evidence>
<sequence>MREMNLKGLDLNLLPILQVLLQERHVSRAAEQLEMSQPAVSRALARLRRELGDPLLVRTSRGFDLSSRAQEIQTQLSPLLQQLTDLVQSPVFDPATDTSLIRLTGLDLELAIYFPRLVKHLRRLVPGLRLETVRQEEDSFSMLDRDEVHFSLSGLQPASAENSLHRRVIDTMPLLCVMAENHPLATQPLTPVSYAAAAHGLVSITGRGPGSMDKVLAQLGLTRQVMLRLSSFMSVADFCEDTDLVFTLPQRLAERVVRNRRLCLRELPDTLQPSPVSFYLYWHSRHHHDPKMLWIREQFFAALEHP</sequence>
<dbReference type="AlphaFoldDB" id="A0A1I1I6N3"/>
<protein>
    <submittedName>
        <fullName evidence="6">DNA-binding transcriptional regulator, LysR family</fullName>
    </submittedName>
</protein>
<dbReference type="EMBL" id="FOLH01000004">
    <property type="protein sequence ID" value="SFC28870.1"/>
    <property type="molecule type" value="Genomic_DNA"/>
</dbReference>
<dbReference type="InterPro" id="IPR050389">
    <property type="entry name" value="LysR-type_TF"/>
</dbReference>